<dbReference type="InterPro" id="IPR000772">
    <property type="entry name" value="Ricin_B_lectin"/>
</dbReference>
<keyword evidence="11" id="KW-0325">Glycoprotein</keyword>
<dbReference type="InterPro" id="IPR045885">
    <property type="entry name" value="GalNAc-T"/>
</dbReference>
<feature type="chain" id="PRO_5012520590" description="Polypeptide N-acetylgalactosaminyltransferase" evidence="14">
    <location>
        <begin position="29"/>
        <end position="562"/>
    </location>
</feature>
<keyword evidence="14" id="KW-0732">Signal</keyword>
<dbReference type="Proteomes" id="UP000183832">
    <property type="component" value="Unassembled WGS sequence"/>
</dbReference>
<evidence type="ECO:0000256" key="5">
    <source>
        <dbReference type="ARBA" id="ARBA00022734"/>
    </source>
</evidence>
<name>A0A1J1I2H8_9DIPT</name>
<evidence type="ECO:0000256" key="4">
    <source>
        <dbReference type="ARBA" id="ARBA00022692"/>
    </source>
</evidence>
<feature type="signal peptide" evidence="14">
    <location>
        <begin position="1"/>
        <end position="28"/>
    </location>
</feature>
<evidence type="ECO:0000256" key="1">
    <source>
        <dbReference type="ARBA" id="ARBA00001936"/>
    </source>
</evidence>
<reference evidence="16 17" key="1">
    <citation type="submission" date="2015-04" db="EMBL/GenBank/DDBJ databases">
        <authorList>
            <person name="Syromyatnikov M.Y."/>
            <person name="Popov V.N."/>
        </authorList>
    </citation>
    <scope>NUCLEOTIDE SEQUENCE [LARGE SCALE GENOMIC DNA]</scope>
</reference>
<dbReference type="SUPFAM" id="SSF50370">
    <property type="entry name" value="Ricin B-like lectins"/>
    <property type="match status" value="1"/>
</dbReference>
<evidence type="ECO:0000313" key="17">
    <source>
        <dbReference type="Proteomes" id="UP000183832"/>
    </source>
</evidence>
<accession>A0A1J1I2H8</accession>
<keyword evidence="9" id="KW-0472">Membrane</keyword>
<dbReference type="CDD" id="cd23460">
    <property type="entry name" value="beta-trefoil_Ricin_Pgant3-like"/>
    <property type="match status" value="1"/>
</dbReference>
<dbReference type="PROSITE" id="PS50231">
    <property type="entry name" value="RICIN_B_LECTIN"/>
    <property type="match status" value="1"/>
</dbReference>
<dbReference type="EC" id="2.4.1.-" evidence="13"/>
<dbReference type="Pfam" id="PF00652">
    <property type="entry name" value="Ricin_B_lectin"/>
    <property type="match status" value="1"/>
</dbReference>
<keyword evidence="13" id="KW-0808">Transferase</keyword>
<evidence type="ECO:0000256" key="12">
    <source>
        <dbReference type="ARBA" id="ARBA00023211"/>
    </source>
</evidence>
<keyword evidence="13" id="KW-0328">Glycosyltransferase</keyword>
<dbReference type="STRING" id="568069.A0A1J1I2H8"/>
<keyword evidence="6" id="KW-0735">Signal-anchor</keyword>
<keyword evidence="10 13" id="KW-1015">Disulfide bond</keyword>
<evidence type="ECO:0000256" key="10">
    <source>
        <dbReference type="ARBA" id="ARBA00023157"/>
    </source>
</evidence>
<dbReference type="AlphaFoldDB" id="A0A1J1I2H8"/>
<comment type="subcellular location">
    <subcellularLocation>
        <location evidence="2 13">Golgi apparatus membrane</location>
        <topology evidence="2 13">Single-pass type II membrane protein</topology>
    </subcellularLocation>
</comment>
<evidence type="ECO:0000256" key="6">
    <source>
        <dbReference type="ARBA" id="ARBA00022968"/>
    </source>
</evidence>
<dbReference type="GO" id="GO:0006493">
    <property type="term" value="P:protein O-linked glycosylation"/>
    <property type="evidence" value="ECO:0007669"/>
    <property type="project" value="UniProtKB-ARBA"/>
</dbReference>
<dbReference type="SUPFAM" id="SSF53448">
    <property type="entry name" value="Nucleotide-diphospho-sugar transferases"/>
    <property type="match status" value="1"/>
</dbReference>
<dbReference type="GO" id="GO:0030246">
    <property type="term" value="F:carbohydrate binding"/>
    <property type="evidence" value="ECO:0007669"/>
    <property type="project" value="UniProtKB-KW"/>
</dbReference>
<evidence type="ECO:0000256" key="2">
    <source>
        <dbReference type="ARBA" id="ARBA00004323"/>
    </source>
</evidence>
<dbReference type="OrthoDB" id="6119243at2759"/>
<comment type="similarity">
    <text evidence="3 13">Belongs to the glycosyltransferase 2 family. GalNAc-T subfamily.</text>
</comment>
<evidence type="ECO:0000256" key="13">
    <source>
        <dbReference type="RuleBase" id="RU361242"/>
    </source>
</evidence>
<keyword evidence="17" id="KW-1185">Reference proteome</keyword>
<dbReference type="FunFam" id="3.90.550.10:FF:000053">
    <property type="entry name" value="Polypeptide N-acetylgalactosaminyltransferase"/>
    <property type="match status" value="1"/>
</dbReference>
<keyword evidence="7" id="KW-1133">Transmembrane helix</keyword>
<evidence type="ECO:0000256" key="3">
    <source>
        <dbReference type="ARBA" id="ARBA00005680"/>
    </source>
</evidence>
<dbReference type="InterPro" id="IPR035992">
    <property type="entry name" value="Ricin_B-like_lectins"/>
</dbReference>
<comment type="pathway">
    <text evidence="13">Protein modification; protein glycosylation.</text>
</comment>
<comment type="cofactor">
    <cofactor evidence="1 13">
        <name>Mn(2+)</name>
        <dbReference type="ChEBI" id="CHEBI:29035"/>
    </cofactor>
</comment>
<dbReference type="InterPro" id="IPR029044">
    <property type="entry name" value="Nucleotide-diphossugar_trans"/>
</dbReference>
<keyword evidence="12 13" id="KW-0464">Manganese</keyword>
<keyword evidence="4" id="KW-0812">Transmembrane</keyword>
<feature type="domain" description="Ricin B lectin" evidence="15">
    <location>
        <begin position="434"/>
        <end position="555"/>
    </location>
</feature>
<dbReference type="InterPro" id="IPR001173">
    <property type="entry name" value="Glyco_trans_2-like"/>
</dbReference>
<evidence type="ECO:0000256" key="9">
    <source>
        <dbReference type="ARBA" id="ARBA00023136"/>
    </source>
</evidence>
<sequence>MFLLKLLVCMTLALIYLIHLELKAKVYYESFNHPRDLMKGNWSRDDNKIETEKQIKQIYNISNVGNKLSGEMGEPVILPETISKEIQKLIDEGMEKNGYNQFVSDLISVERSLPDIRDAYCIEAAKHYLTDLPRCSIIIPFRDESYSVLLRTVHSFLNRSPEHLLKEIILVDDFSESTKLKQPLEDYFKTFSKVQILRTTKQEGLIRTRMVGAEYATGDVLIFSDAHVEVTPGWLEPLLDSIARDSEKVALPIIDTIMAKTLAYSKSDRRTWVGGFKWNLAFAWTRVPNADSKTDEELSQPVKSPTMLGAFFAVDRLFFSKIGMFDPGFDVWGGENLELSFKAWMCGSGMEMIPCSHIGHIFRSNKWKAQSLFEKNAIRLAKVWIDEYIEYFSQLIDHTRYDYGDISDRIKLRESLNCKPFKWYMENFLPKDSVAIGKIVLKHNTEMCLQANSDGDDNVKYSSCQKRKISQFWMLSNAGEIRRDHACFDYDKSSYQVVTRSCEFQRASRLWSYDENSYLIRHNETDRCIALDSENDILLLKSCDANDKNQNWIFQSNDSSKL</sequence>
<dbReference type="Pfam" id="PF00535">
    <property type="entry name" value="Glycos_transf_2"/>
    <property type="match status" value="1"/>
</dbReference>
<dbReference type="GO" id="GO:0000139">
    <property type="term" value="C:Golgi membrane"/>
    <property type="evidence" value="ECO:0007669"/>
    <property type="project" value="UniProtKB-SubCell"/>
</dbReference>
<evidence type="ECO:0000256" key="7">
    <source>
        <dbReference type="ARBA" id="ARBA00022989"/>
    </source>
</evidence>
<keyword evidence="5 13" id="KW-0430">Lectin</keyword>
<evidence type="ECO:0000256" key="14">
    <source>
        <dbReference type="SAM" id="SignalP"/>
    </source>
</evidence>
<dbReference type="GO" id="GO:0004653">
    <property type="term" value="F:polypeptide N-acetylgalactosaminyltransferase activity"/>
    <property type="evidence" value="ECO:0007669"/>
    <property type="project" value="TreeGrafter"/>
</dbReference>
<dbReference type="PANTHER" id="PTHR11675:SF131">
    <property type="entry name" value="POLYPEPTIDE N-ACETYLGALACTOSAMINYLTRANSFERASE 9-RELATED"/>
    <property type="match status" value="1"/>
</dbReference>
<organism evidence="16 17">
    <name type="scientific">Clunio marinus</name>
    <dbReference type="NCBI Taxonomy" id="568069"/>
    <lineage>
        <taxon>Eukaryota</taxon>
        <taxon>Metazoa</taxon>
        <taxon>Ecdysozoa</taxon>
        <taxon>Arthropoda</taxon>
        <taxon>Hexapoda</taxon>
        <taxon>Insecta</taxon>
        <taxon>Pterygota</taxon>
        <taxon>Neoptera</taxon>
        <taxon>Endopterygota</taxon>
        <taxon>Diptera</taxon>
        <taxon>Nematocera</taxon>
        <taxon>Chironomoidea</taxon>
        <taxon>Chironomidae</taxon>
        <taxon>Clunio</taxon>
    </lineage>
</organism>
<dbReference type="Gene3D" id="2.80.10.50">
    <property type="match status" value="1"/>
</dbReference>
<evidence type="ECO:0000256" key="8">
    <source>
        <dbReference type="ARBA" id="ARBA00023034"/>
    </source>
</evidence>
<gene>
    <name evidence="16" type="ORF">CLUMA_CG007496</name>
</gene>
<evidence type="ECO:0000256" key="11">
    <source>
        <dbReference type="ARBA" id="ARBA00023180"/>
    </source>
</evidence>
<dbReference type="SMART" id="SM00458">
    <property type="entry name" value="RICIN"/>
    <property type="match status" value="1"/>
</dbReference>
<dbReference type="UniPathway" id="UPA00378"/>
<dbReference type="CDD" id="cd02510">
    <property type="entry name" value="pp-GalNAc-T"/>
    <property type="match status" value="1"/>
</dbReference>
<keyword evidence="8 13" id="KW-0333">Golgi apparatus</keyword>
<dbReference type="PANTHER" id="PTHR11675">
    <property type="entry name" value="N-ACETYLGALACTOSAMINYLTRANSFERASE"/>
    <property type="match status" value="1"/>
</dbReference>
<protein>
    <recommendedName>
        <fullName evidence="13">Polypeptide N-acetylgalactosaminyltransferase</fullName>
        <ecNumber evidence="13">2.4.1.-</ecNumber>
    </recommendedName>
    <alternativeName>
        <fullName evidence="13">Protein-UDP acetylgalactosaminyltransferase</fullName>
    </alternativeName>
</protein>
<dbReference type="Gene3D" id="3.90.550.10">
    <property type="entry name" value="Spore Coat Polysaccharide Biosynthesis Protein SpsA, Chain A"/>
    <property type="match status" value="1"/>
</dbReference>
<dbReference type="EMBL" id="CVRI01000038">
    <property type="protein sequence ID" value="CRK93970.1"/>
    <property type="molecule type" value="Genomic_DNA"/>
</dbReference>
<evidence type="ECO:0000313" key="16">
    <source>
        <dbReference type="EMBL" id="CRK93970.1"/>
    </source>
</evidence>
<evidence type="ECO:0000259" key="15">
    <source>
        <dbReference type="SMART" id="SM00458"/>
    </source>
</evidence>
<proteinExistence type="inferred from homology"/>